<dbReference type="Proteomes" id="UP000199002">
    <property type="component" value="Unassembled WGS sequence"/>
</dbReference>
<dbReference type="GeneID" id="34233371"/>
<gene>
    <name evidence="1" type="ORF">SAMN05421875_104113</name>
</gene>
<dbReference type="EMBL" id="FNQJ01000004">
    <property type="protein sequence ID" value="SEA02396.1"/>
    <property type="molecule type" value="Genomic_DNA"/>
</dbReference>
<dbReference type="SUPFAM" id="SSF54637">
    <property type="entry name" value="Thioesterase/thiol ester dehydrase-isomerase"/>
    <property type="match status" value="1"/>
</dbReference>
<reference evidence="2" key="1">
    <citation type="submission" date="2016-10" db="EMBL/GenBank/DDBJ databases">
        <authorList>
            <person name="Varghese N."/>
            <person name="Submissions S."/>
        </authorList>
    </citation>
    <scope>NUCLEOTIDE SEQUENCE [LARGE SCALE GENOMIC DNA]</scope>
    <source>
        <strain evidence="2">DSM 25157</strain>
    </source>
</reference>
<dbReference type="CDD" id="cd03441">
    <property type="entry name" value="R_hydratase_like"/>
    <property type="match status" value="1"/>
</dbReference>
<dbReference type="InterPro" id="IPR052342">
    <property type="entry name" value="MCH/BMMD"/>
</dbReference>
<dbReference type="RefSeq" id="WP_244273619.1">
    <property type="nucleotide sequence ID" value="NZ_CAXIQL010000017.1"/>
</dbReference>
<keyword evidence="2" id="KW-1185">Reference proteome</keyword>
<dbReference type="Gene3D" id="3.10.129.10">
    <property type="entry name" value="Hotdog Thioesterase"/>
    <property type="match status" value="1"/>
</dbReference>
<sequence length="171" mass="18483">MQAQNTPVPQNTPAAPAGVDRSLPRLGQGFVWQDLQVGQRFRTFRRTVTETDLVSFIGVTGMLEAIFIEDGYEGGAMAGRPVPGALTYALIEGFILQTMIQGTGLAMLELHQKILAPVLVGDTIEAVVEVAEIRPTSRSGRAVVTSRIDVFNHQGVMVMTYTATRLLAGRV</sequence>
<organism evidence="1 2">
    <name type="scientific">Acidovorax soli</name>
    <dbReference type="NCBI Taxonomy" id="592050"/>
    <lineage>
        <taxon>Bacteria</taxon>
        <taxon>Pseudomonadati</taxon>
        <taxon>Pseudomonadota</taxon>
        <taxon>Betaproteobacteria</taxon>
        <taxon>Burkholderiales</taxon>
        <taxon>Comamonadaceae</taxon>
        <taxon>Acidovorax</taxon>
    </lineage>
</organism>
<dbReference type="InterPro" id="IPR029069">
    <property type="entry name" value="HotDog_dom_sf"/>
</dbReference>
<dbReference type="STRING" id="592050.SAMN05421875_104113"/>
<evidence type="ECO:0000313" key="2">
    <source>
        <dbReference type="Proteomes" id="UP000199002"/>
    </source>
</evidence>
<protein>
    <submittedName>
        <fullName evidence="1">Acyl dehydratase</fullName>
    </submittedName>
</protein>
<evidence type="ECO:0000313" key="1">
    <source>
        <dbReference type="EMBL" id="SEA02396.1"/>
    </source>
</evidence>
<dbReference type="AlphaFoldDB" id="A0A1H3XSP3"/>
<name>A0A1H3XSP3_9BURK</name>
<dbReference type="PANTHER" id="PTHR43664">
    <property type="entry name" value="MONOAMINE OXIDASE-RELATED"/>
    <property type="match status" value="1"/>
</dbReference>
<accession>A0A1H3XSP3</accession>
<proteinExistence type="predicted"/>
<dbReference type="PANTHER" id="PTHR43664:SF1">
    <property type="entry name" value="BETA-METHYLMALYL-COA DEHYDRATASE"/>
    <property type="match status" value="1"/>
</dbReference>